<keyword evidence="5" id="KW-0408">Iron</keyword>
<accession>A0ABY9Z161</accession>
<evidence type="ECO:0000256" key="3">
    <source>
        <dbReference type="ARBA" id="ARBA00022723"/>
    </source>
</evidence>
<evidence type="ECO:0000313" key="8">
    <source>
        <dbReference type="EMBL" id="WNK20335.1"/>
    </source>
</evidence>
<dbReference type="SUPFAM" id="SSF46626">
    <property type="entry name" value="Cytochrome c"/>
    <property type="match status" value="1"/>
</dbReference>
<keyword evidence="3" id="KW-0479">Metal-binding</keyword>
<dbReference type="Pfam" id="PF13442">
    <property type="entry name" value="Cytochrome_CBB3"/>
    <property type="match status" value="1"/>
</dbReference>
<evidence type="ECO:0000313" key="9">
    <source>
        <dbReference type="Proteomes" id="UP001301869"/>
    </source>
</evidence>
<dbReference type="InterPro" id="IPR009056">
    <property type="entry name" value="Cyt_c-like_dom"/>
</dbReference>
<evidence type="ECO:0000256" key="4">
    <source>
        <dbReference type="ARBA" id="ARBA00022982"/>
    </source>
</evidence>
<gene>
    <name evidence="8" type="ORF">P1P91_01215</name>
</gene>
<protein>
    <submittedName>
        <fullName evidence="8">C-type cytochrome</fullName>
    </submittedName>
</protein>
<name>A0ABY9Z161_9GAMM</name>
<keyword evidence="2" id="KW-0349">Heme</keyword>
<dbReference type="Gene3D" id="1.10.760.10">
    <property type="entry name" value="Cytochrome c-like domain"/>
    <property type="match status" value="1"/>
</dbReference>
<reference evidence="8 9" key="1">
    <citation type="submission" date="2023-03" db="EMBL/GenBank/DDBJ databases">
        <title>Halomonas sp. nov., isolated from Korean tranditional fermented seafood 'Jeotgal'.</title>
        <authorList>
            <person name="Kim B."/>
            <person name="Shin N.-R."/>
        </authorList>
    </citation>
    <scope>NUCLEOTIDE SEQUENCE [LARGE SCALE GENOMIC DNA]</scope>
    <source>
        <strain evidence="8 9">SG2L-4</strain>
    </source>
</reference>
<dbReference type="InterPro" id="IPR002323">
    <property type="entry name" value="Cyt_CIE"/>
</dbReference>
<evidence type="ECO:0000256" key="5">
    <source>
        <dbReference type="ARBA" id="ARBA00023004"/>
    </source>
</evidence>
<organism evidence="8 9">
    <name type="scientific">Halomonas piscis</name>
    <dbReference type="NCBI Taxonomy" id="3031727"/>
    <lineage>
        <taxon>Bacteria</taxon>
        <taxon>Pseudomonadati</taxon>
        <taxon>Pseudomonadota</taxon>
        <taxon>Gammaproteobacteria</taxon>
        <taxon>Oceanospirillales</taxon>
        <taxon>Halomonadaceae</taxon>
        <taxon>Halomonas</taxon>
    </lineage>
</organism>
<keyword evidence="4" id="KW-0249">Electron transport</keyword>
<evidence type="ECO:0000256" key="2">
    <source>
        <dbReference type="ARBA" id="ARBA00022617"/>
    </source>
</evidence>
<evidence type="ECO:0000259" key="7">
    <source>
        <dbReference type="Pfam" id="PF13442"/>
    </source>
</evidence>
<keyword evidence="9" id="KW-1185">Reference proteome</keyword>
<dbReference type="PRINTS" id="PR00607">
    <property type="entry name" value="CYTCHROMECIE"/>
</dbReference>
<sequence>MACHATGAAGAPISGNAEQWAPHIEKGMETLYDHAINGFNAMPPKGGHATLSDDEVKAAVDHMVAESQ</sequence>
<dbReference type="Proteomes" id="UP001301869">
    <property type="component" value="Chromosome"/>
</dbReference>
<feature type="region of interest" description="Disordered" evidence="6">
    <location>
        <begin position="1"/>
        <end position="21"/>
    </location>
</feature>
<dbReference type="PANTHER" id="PTHR40942">
    <property type="match status" value="1"/>
</dbReference>
<evidence type="ECO:0000256" key="1">
    <source>
        <dbReference type="ARBA" id="ARBA00022448"/>
    </source>
</evidence>
<dbReference type="PANTHER" id="PTHR40942:SF4">
    <property type="entry name" value="CYTOCHROME C5"/>
    <property type="match status" value="1"/>
</dbReference>
<evidence type="ECO:0000256" key="6">
    <source>
        <dbReference type="SAM" id="MobiDB-lite"/>
    </source>
</evidence>
<dbReference type="RefSeq" id="WP_311883957.1">
    <property type="nucleotide sequence ID" value="NZ_CP119391.1"/>
</dbReference>
<dbReference type="InterPro" id="IPR036909">
    <property type="entry name" value="Cyt_c-like_dom_sf"/>
</dbReference>
<keyword evidence="1" id="KW-0813">Transport</keyword>
<feature type="domain" description="Cytochrome c" evidence="7">
    <location>
        <begin position="2"/>
        <end position="63"/>
    </location>
</feature>
<dbReference type="EMBL" id="CP119391">
    <property type="protein sequence ID" value="WNK20335.1"/>
    <property type="molecule type" value="Genomic_DNA"/>
</dbReference>
<proteinExistence type="predicted"/>